<keyword evidence="4" id="KW-1185">Reference proteome</keyword>
<sequence length="182" mass="20155">MVETTQPGAQLFRLCERWQGSLDQRIRALAVDHASLRQLCDRLERIADRLPHLPEMEEKQAVSRELRILVPRHQQQEQALLAMLFPGADGTALRRCVLGRIRGQHALDELHARDLGGQLDAAVPGALAGDAEALGYMLRCFFDGYRRALAFEELAILTLARARLSPATVAILSASLEADPQA</sequence>
<evidence type="ECO:0000313" key="5">
    <source>
        <dbReference type="Proteomes" id="UP000254919"/>
    </source>
</evidence>
<dbReference type="Gene3D" id="1.20.120.520">
    <property type="entry name" value="nmb1532 protein domain like"/>
    <property type="match status" value="1"/>
</dbReference>
<evidence type="ECO:0000313" key="2">
    <source>
        <dbReference type="EMBL" id="ONH83577.1"/>
    </source>
</evidence>
<dbReference type="Proteomes" id="UP000254919">
    <property type="component" value="Unassembled WGS sequence"/>
</dbReference>
<evidence type="ECO:0000313" key="3">
    <source>
        <dbReference type="EMBL" id="SUE40492.1"/>
    </source>
</evidence>
<protein>
    <recommendedName>
        <fullName evidence="1">Hemerythrin-like domain-containing protein</fullName>
    </recommendedName>
</protein>
<dbReference type="Pfam" id="PF01814">
    <property type="entry name" value="Hemerythrin"/>
    <property type="match status" value="1"/>
</dbReference>
<dbReference type="EMBL" id="UGVN01000001">
    <property type="protein sequence ID" value="SUE40492.1"/>
    <property type="molecule type" value="Genomic_DNA"/>
</dbReference>
<reference evidence="2 4" key="1">
    <citation type="submission" date="2016-12" db="EMBL/GenBank/DDBJ databases">
        <title>Draft genome sequence of Roseomonas mucosa strain AU37, isolated from a peripheral intravenous catheter.</title>
        <authorList>
            <person name="Choudhury M.A."/>
            <person name="Sidjabat H.E."/>
            <person name="Wailan A.M."/>
            <person name="Zhang L."/>
            <person name="Marsh N.M."/>
            <person name="Rickard C.M."/>
            <person name="Davies M."/>
            <person name="Mcmillan D.J."/>
        </authorList>
    </citation>
    <scope>NUCLEOTIDE SEQUENCE [LARGE SCALE GENOMIC DNA]</scope>
    <source>
        <strain evidence="2 4">SAVE376</strain>
    </source>
</reference>
<organism evidence="2 4">
    <name type="scientific">Roseomonas mucosa</name>
    <dbReference type="NCBI Taxonomy" id="207340"/>
    <lineage>
        <taxon>Bacteria</taxon>
        <taxon>Pseudomonadati</taxon>
        <taxon>Pseudomonadota</taxon>
        <taxon>Alphaproteobacteria</taxon>
        <taxon>Acetobacterales</taxon>
        <taxon>Roseomonadaceae</taxon>
        <taxon>Roseomonas</taxon>
    </lineage>
</organism>
<dbReference type="InterPro" id="IPR012312">
    <property type="entry name" value="Hemerythrin-like"/>
</dbReference>
<proteinExistence type="predicted"/>
<evidence type="ECO:0000259" key="1">
    <source>
        <dbReference type="Pfam" id="PF01814"/>
    </source>
</evidence>
<dbReference type="AlphaFoldDB" id="A0A1S8D6Z0"/>
<accession>A0A1S8D6Z0</accession>
<dbReference type="RefSeq" id="WP_019461852.1">
    <property type="nucleotide sequence ID" value="NZ_AP031462.1"/>
</dbReference>
<dbReference type="GeneID" id="99633107"/>
<dbReference type="EMBL" id="LLWF02000021">
    <property type="protein sequence ID" value="ONH83577.1"/>
    <property type="molecule type" value="Genomic_DNA"/>
</dbReference>
<feature type="domain" description="Hemerythrin-like" evidence="1">
    <location>
        <begin position="26"/>
        <end position="158"/>
    </location>
</feature>
<gene>
    <name evidence="2" type="ORF">APZ41_008565</name>
    <name evidence="3" type="ORF">NCTC13291_02058</name>
</gene>
<name>A0A1S8D6Z0_9PROT</name>
<evidence type="ECO:0000313" key="4">
    <source>
        <dbReference type="Proteomes" id="UP000054844"/>
    </source>
</evidence>
<dbReference type="Proteomes" id="UP000054844">
    <property type="component" value="Unassembled WGS sequence"/>
</dbReference>
<reference evidence="3 5" key="2">
    <citation type="submission" date="2018-06" db="EMBL/GenBank/DDBJ databases">
        <authorList>
            <consortium name="Pathogen Informatics"/>
            <person name="Doyle S."/>
        </authorList>
    </citation>
    <scope>NUCLEOTIDE SEQUENCE [LARGE SCALE GENOMIC DNA]</scope>
    <source>
        <strain evidence="3 5">NCTC13291</strain>
    </source>
</reference>